<dbReference type="OrthoDB" id="9763644at2"/>
<dbReference type="EMBL" id="FNOM01000002">
    <property type="protein sequence ID" value="SDW51836.1"/>
    <property type="molecule type" value="Genomic_DNA"/>
</dbReference>
<name>A0A1H2U6P9_9RHOB</name>
<organism evidence="3 4">
    <name type="scientific">Roseicitreum antarcticum</name>
    <dbReference type="NCBI Taxonomy" id="564137"/>
    <lineage>
        <taxon>Bacteria</taxon>
        <taxon>Pseudomonadati</taxon>
        <taxon>Pseudomonadota</taxon>
        <taxon>Alphaproteobacteria</taxon>
        <taxon>Rhodobacterales</taxon>
        <taxon>Paracoccaceae</taxon>
        <taxon>Roseicitreum</taxon>
    </lineage>
</organism>
<dbReference type="Pfam" id="PF05272">
    <property type="entry name" value="VapE-like_dom"/>
    <property type="match status" value="1"/>
</dbReference>
<dbReference type="RefSeq" id="WP_092885903.1">
    <property type="nucleotide sequence ID" value="NZ_CP061498.1"/>
</dbReference>
<feature type="domain" description="Virulence-associated protein E-like" evidence="2">
    <location>
        <begin position="459"/>
        <end position="674"/>
    </location>
</feature>
<evidence type="ECO:0000313" key="4">
    <source>
        <dbReference type="Proteomes" id="UP000198539"/>
    </source>
</evidence>
<feature type="region of interest" description="Disordered" evidence="1">
    <location>
        <begin position="756"/>
        <end position="778"/>
    </location>
</feature>
<dbReference type="STRING" id="564137.SAMN04488238_102296"/>
<feature type="region of interest" description="Disordered" evidence="1">
    <location>
        <begin position="1"/>
        <end position="44"/>
    </location>
</feature>
<protein>
    <submittedName>
        <fullName evidence="3">Virulence-associated protein E</fullName>
    </submittedName>
</protein>
<evidence type="ECO:0000259" key="2">
    <source>
        <dbReference type="Pfam" id="PF05272"/>
    </source>
</evidence>
<evidence type="ECO:0000313" key="3">
    <source>
        <dbReference type="EMBL" id="SDW51836.1"/>
    </source>
</evidence>
<evidence type="ECO:0000256" key="1">
    <source>
        <dbReference type="SAM" id="MobiDB-lite"/>
    </source>
</evidence>
<accession>A0A1H2U6P9</accession>
<gene>
    <name evidence="3" type="ORF">SAMN04488238_102296</name>
</gene>
<sequence>MSGAEKENAPSREAGGAQEHSHKNIIDGDSLTPDATPGDQKGLLSGDTAAAVDFLAHWCPDGPWVLTSIVPDGGRTTTRTFGPGDVAAMAEWVEERQGRQNIYFTVNRTFGPVSSKPSKAEMAAAVALHVDVDPRAGMEVEPERQRIERMVEDWEQDGSKLPFPRPSVVVDSGGGYQCFWLLDAPVEDHPEVEARNIAIGVAMGADACHNIDRLMRLPGTVNLPNKKKREKGRKPALARVVSADWTRRYGLDAFPAAPMPDAPAVASAAPARGVEVEGLPLSDLCKSVIVNGQDPDDANRWGGDRSKAVWWVACEMARAGCSDAVMLGVLLDPDLGISAHVRDQKGAERYARKQVQDAREEVDNNFDCDKEGNPLSSSQRNVRVALRRLGVNLRHDLLAERALVEGLDGFGPNLDDDACNRLWLSIDERFRFRPTVDFFNRVLSDHARQRAFHPVLDYLAALRWDGVPRIGGWLASYGGAVDTPYTRAVGELLLVAAVRRVRRPGVKFDEMLVLESPQGTNKSTALKVLAVRDEWFTDDVPLNAEAKRVIEALAGKWIVEAGELKGMKKGGADHLKGFLSRTHDKARMAYDRREREVPRQCVIVGTTNDSRYLRDTTGNRRFWPVSVEGFDLDALRRDRDQLWAEAAAREAEGAPIRLDPDLWAEAAEEQDARRVEEPFYEALHSALGEERPGKVRGEDVWRIVGRLRGMRTQDDNERLGDAMRRLAFDRTKRRFGLPHPEWCYVRGEGNVPRLVPRFGPDGELEGVAETDGGPGEPF</sequence>
<feature type="compositionally biased region" description="Basic and acidic residues" evidence="1">
    <location>
        <begin position="1"/>
        <end position="10"/>
    </location>
</feature>
<dbReference type="PANTHER" id="PTHR34985">
    <property type="entry name" value="SLR0554 PROTEIN"/>
    <property type="match status" value="1"/>
</dbReference>
<dbReference type="AlphaFoldDB" id="A0A1H2U6P9"/>
<proteinExistence type="predicted"/>
<dbReference type="PANTHER" id="PTHR34985:SF1">
    <property type="entry name" value="SLR0554 PROTEIN"/>
    <property type="match status" value="1"/>
</dbReference>
<dbReference type="Gene3D" id="3.30.70.1790">
    <property type="entry name" value="RepB DNA-primase, N-terminal domain"/>
    <property type="match status" value="1"/>
</dbReference>
<dbReference type="InterPro" id="IPR007936">
    <property type="entry name" value="VapE-like_dom"/>
</dbReference>
<reference evidence="3 4" key="1">
    <citation type="submission" date="2016-10" db="EMBL/GenBank/DDBJ databases">
        <authorList>
            <person name="de Groot N.N."/>
        </authorList>
    </citation>
    <scope>NUCLEOTIDE SEQUENCE [LARGE SCALE GENOMIC DNA]</scope>
    <source>
        <strain evidence="3 4">CGMCC 1.8894</strain>
    </source>
</reference>
<dbReference type="Proteomes" id="UP000198539">
    <property type="component" value="Unassembled WGS sequence"/>
</dbReference>
<keyword evidence="4" id="KW-1185">Reference proteome</keyword>